<reference evidence="1 2" key="1">
    <citation type="journal article" date="2023" name="Plants (Basel)">
        <title>Bridging the Gap: Combining Genomics and Transcriptomics Approaches to Understand Stylosanthes scabra, an Orphan Legume from the Brazilian Caatinga.</title>
        <authorList>
            <person name="Ferreira-Neto J.R.C."/>
            <person name="da Silva M.D."/>
            <person name="Binneck E."/>
            <person name="de Melo N.F."/>
            <person name="da Silva R.H."/>
            <person name="de Melo A.L.T.M."/>
            <person name="Pandolfi V."/>
            <person name="Bustamante F.O."/>
            <person name="Brasileiro-Vidal A.C."/>
            <person name="Benko-Iseppon A.M."/>
        </authorList>
    </citation>
    <scope>NUCLEOTIDE SEQUENCE [LARGE SCALE GENOMIC DNA]</scope>
    <source>
        <tissue evidence="1">Leaves</tissue>
    </source>
</reference>
<organism evidence="1 2">
    <name type="scientific">Stylosanthes scabra</name>
    <dbReference type="NCBI Taxonomy" id="79078"/>
    <lineage>
        <taxon>Eukaryota</taxon>
        <taxon>Viridiplantae</taxon>
        <taxon>Streptophyta</taxon>
        <taxon>Embryophyta</taxon>
        <taxon>Tracheophyta</taxon>
        <taxon>Spermatophyta</taxon>
        <taxon>Magnoliopsida</taxon>
        <taxon>eudicotyledons</taxon>
        <taxon>Gunneridae</taxon>
        <taxon>Pentapetalae</taxon>
        <taxon>rosids</taxon>
        <taxon>fabids</taxon>
        <taxon>Fabales</taxon>
        <taxon>Fabaceae</taxon>
        <taxon>Papilionoideae</taxon>
        <taxon>50 kb inversion clade</taxon>
        <taxon>dalbergioids sensu lato</taxon>
        <taxon>Dalbergieae</taxon>
        <taxon>Pterocarpus clade</taxon>
        <taxon>Stylosanthes</taxon>
    </lineage>
</organism>
<comment type="caution">
    <text evidence="1">The sequence shown here is derived from an EMBL/GenBank/DDBJ whole genome shotgun (WGS) entry which is preliminary data.</text>
</comment>
<evidence type="ECO:0000313" key="2">
    <source>
        <dbReference type="Proteomes" id="UP001341840"/>
    </source>
</evidence>
<accession>A0ABU6YIJ3</accession>
<sequence length="191" mass="20672">MNLSDFVVVTLYSNGEMGRDPGGIWFRSATPVVFQMQPVNTLEELKAAILRNMEVVGGTMLTVDGDIGGPSSSARGAAGVIPCSPIHFAAPDASMQLELNSDADSNEDFVYFADDSSENSDDTEFVPESQCRRNFLLPAPAPIPDLSSDAHGQFVWPCGQILDTGRYGGLVDHIIVWHRPCPLTMHSLMVD</sequence>
<keyword evidence="2" id="KW-1185">Reference proteome</keyword>
<proteinExistence type="predicted"/>
<name>A0ABU6YIJ3_9FABA</name>
<dbReference type="EMBL" id="JASCZI010241991">
    <property type="protein sequence ID" value="MED6208918.1"/>
    <property type="molecule type" value="Genomic_DNA"/>
</dbReference>
<evidence type="ECO:0000313" key="1">
    <source>
        <dbReference type="EMBL" id="MED6208918.1"/>
    </source>
</evidence>
<protein>
    <submittedName>
        <fullName evidence="1">Uncharacterized protein</fullName>
    </submittedName>
</protein>
<dbReference type="Proteomes" id="UP001341840">
    <property type="component" value="Unassembled WGS sequence"/>
</dbReference>
<gene>
    <name evidence="1" type="ORF">PIB30_049690</name>
</gene>